<reference evidence="2 3" key="1">
    <citation type="journal article" date="2018" name="J. Allergy Clin. Immunol.">
        <title>High-quality assembly of Dermatophagoides pteronyssinus genome and transcriptome reveals a wide range of novel allergens.</title>
        <authorList>
            <person name="Liu X.Y."/>
            <person name="Yang K.Y."/>
            <person name="Wang M.Q."/>
            <person name="Kwok J.S."/>
            <person name="Zeng X."/>
            <person name="Yang Z."/>
            <person name="Xiao X.J."/>
            <person name="Lau C.P."/>
            <person name="Li Y."/>
            <person name="Huang Z.M."/>
            <person name="Ba J.G."/>
            <person name="Yim A.K."/>
            <person name="Ouyang C.Y."/>
            <person name="Ngai S.M."/>
            <person name="Chan T.F."/>
            <person name="Leung E.L."/>
            <person name="Liu L."/>
            <person name="Liu Z.G."/>
            <person name="Tsui S.K."/>
        </authorList>
    </citation>
    <scope>NUCLEOTIDE SEQUENCE [LARGE SCALE GENOMIC DNA]</scope>
    <source>
        <strain evidence="2">Derp</strain>
    </source>
</reference>
<feature type="region of interest" description="Disordered" evidence="1">
    <location>
        <begin position="28"/>
        <end position="67"/>
    </location>
</feature>
<accession>A0ABQ8JLI4</accession>
<dbReference type="EMBL" id="NJHN03000032">
    <property type="protein sequence ID" value="KAH9423472.1"/>
    <property type="molecule type" value="Genomic_DNA"/>
</dbReference>
<evidence type="ECO:0000313" key="3">
    <source>
        <dbReference type="Proteomes" id="UP000887458"/>
    </source>
</evidence>
<sequence>MICLFSSRKRLDYPDGFYSNRIRDDNRYNRTIQPRTRSSDNNYGSMNGYHSSSYRTGGGYVQSNPVN</sequence>
<feature type="compositionally biased region" description="Polar residues" evidence="1">
    <location>
        <begin position="29"/>
        <end position="67"/>
    </location>
</feature>
<reference evidence="2 3" key="2">
    <citation type="journal article" date="2022" name="Mol. Biol. Evol.">
        <title>Comparative Genomics Reveals Insights into the Divergent Evolution of Astigmatic Mites and Household Pest Adaptations.</title>
        <authorList>
            <person name="Xiong Q."/>
            <person name="Wan A.T."/>
            <person name="Liu X."/>
            <person name="Fung C.S."/>
            <person name="Xiao X."/>
            <person name="Malainual N."/>
            <person name="Hou J."/>
            <person name="Wang L."/>
            <person name="Wang M."/>
            <person name="Yang K.Y."/>
            <person name="Cui Y."/>
            <person name="Leung E.L."/>
            <person name="Nong W."/>
            <person name="Shin S.K."/>
            <person name="Au S.W."/>
            <person name="Jeong K.Y."/>
            <person name="Chew F.T."/>
            <person name="Hui J.H."/>
            <person name="Leung T.F."/>
            <person name="Tungtrongchitr A."/>
            <person name="Zhong N."/>
            <person name="Liu Z."/>
            <person name="Tsui S.K."/>
        </authorList>
    </citation>
    <scope>NUCLEOTIDE SEQUENCE [LARGE SCALE GENOMIC DNA]</scope>
    <source>
        <strain evidence="2">Derp</strain>
    </source>
</reference>
<gene>
    <name evidence="2" type="ORF">DERP_003751</name>
</gene>
<comment type="caution">
    <text evidence="2">The sequence shown here is derived from an EMBL/GenBank/DDBJ whole genome shotgun (WGS) entry which is preliminary data.</text>
</comment>
<protein>
    <submittedName>
        <fullName evidence="2">Uncharacterized protein</fullName>
    </submittedName>
</protein>
<evidence type="ECO:0000256" key="1">
    <source>
        <dbReference type="SAM" id="MobiDB-lite"/>
    </source>
</evidence>
<name>A0ABQ8JLI4_DERPT</name>
<evidence type="ECO:0000313" key="2">
    <source>
        <dbReference type="EMBL" id="KAH9423472.1"/>
    </source>
</evidence>
<keyword evidence="3" id="KW-1185">Reference proteome</keyword>
<dbReference type="Proteomes" id="UP000887458">
    <property type="component" value="Unassembled WGS sequence"/>
</dbReference>
<organism evidence="2 3">
    <name type="scientific">Dermatophagoides pteronyssinus</name>
    <name type="common">European house dust mite</name>
    <dbReference type="NCBI Taxonomy" id="6956"/>
    <lineage>
        <taxon>Eukaryota</taxon>
        <taxon>Metazoa</taxon>
        <taxon>Ecdysozoa</taxon>
        <taxon>Arthropoda</taxon>
        <taxon>Chelicerata</taxon>
        <taxon>Arachnida</taxon>
        <taxon>Acari</taxon>
        <taxon>Acariformes</taxon>
        <taxon>Sarcoptiformes</taxon>
        <taxon>Astigmata</taxon>
        <taxon>Psoroptidia</taxon>
        <taxon>Analgoidea</taxon>
        <taxon>Pyroglyphidae</taxon>
        <taxon>Dermatophagoidinae</taxon>
        <taxon>Dermatophagoides</taxon>
    </lineage>
</organism>
<proteinExistence type="predicted"/>